<dbReference type="Proteomes" id="UP000296144">
    <property type="component" value="Unassembled WGS sequence"/>
</dbReference>
<dbReference type="RefSeq" id="WP_136130270.1">
    <property type="nucleotide sequence ID" value="NZ_PDKU01000003.1"/>
</dbReference>
<dbReference type="AlphaFoldDB" id="A0A2P5SVY7"/>
<dbReference type="GO" id="GO:1990228">
    <property type="term" value="C:sulfurtransferase complex"/>
    <property type="evidence" value="ECO:0007669"/>
    <property type="project" value="TreeGrafter"/>
</dbReference>
<reference evidence="1 2" key="1">
    <citation type="journal article" date="2018" name="Genome Biol. Evol.">
        <title>Cladogenesis and Genomic Streamlining in Extracellular Endosymbionts of Tropical Stink Bugs.</title>
        <authorList>
            <person name="Otero-Bravo A."/>
            <person name="Goffredi S."/>
            <person name="Sabree Z.L."/>
        </authorList>
    </citation>
    <scope>NUCLEOTIDE SEQUENCE [LARGE SCALE GENOMIC DNA]</scope>
    <source>
        <strain evidence="1 2">SoEL</strain>
    </source>
</reference>
<evidence type="ECO:0000313" key="1">
    <source>
        <dbReference type="EMBL" id="PPI86482.1"/>
    </source>
</evidence>
<dbReference type="InterPro" id="IPR027396">
    <property type="entry name" value="DsrEFH-like"/>
</dbReference>
<accession>A0A2P5SVY7</accession>
<dbReference type="EMBL" id="PDKU01000003">
    <property type="protein sequence ID" value="PPI86482.1"/>
    <property type="molecule type" value="Genomic_DNA"/>
</dbReference>
<gene>
    <name evidence="1" type="ORF">CRV10_02530</name>
</gene>
<dbReference type="NCBIfam" id="TIGR03011">
    <property type="entry name" value="sulf_tusB_dsrH"/>
    <property type="match status" value="1"/>
</dbReference>
<protein>
    <submittedName>
        <fullName evidence="1">Sulfurtransferase complex subunit TusB</fullName>
    </submittedName>
</protein>
<dbReference type="PANTHER" id="PTHR37526:SF1">
    <property type="entry name" value="PROTEIN TUSB"/>
    <property type="match status" value="1"/>
</dbReference>
<proteinExistence type="predicted"/>
<dbReference type="Gene3D" id="3.40.1260.10">
    <property type="entry name" value="DsrEFH-like"/>
    <property type="match status" value="1"/>
</dbReference>
<evidence type="ECO:0000313" key="2">
    <source>
        <dbReference type="Proteomes" id="UP000296144"/>
    </source>
</evidence>
<dbReference type="GO" id="GO:0016740">
    <property type="term" value="F:transferase activity"/>
    <property type="evidence" value="ECO:0007669"/>
    <property type="project" value="UniProtKB-KW"/>
</dbReference>
<name>A0A2P5SVY7_9GAMM</name>
<keyword evidence="2" id="KW-1185">Reference proteome</keyword>
<comment type="caution">
    <text evidence="1">The sequence shown here is derived from an EMBL/GenBank/DDBJ whole genome shotgun (WGS) entry which is preliminary data.</text>
</comment>
<dbReference type="Pfam" id="PF04077">
    <property type="entry name" value="DsrH"/>
    <property type="match status" value="1"/>
</dbReference>
<sequence>MLHTLINSPYYSDLSTLLMLINIEDDVLLIQDGVIASIKGNFIINKIFEIHKSVIIWALEEDLKARGLVKQISTKVRLVNYNGFVKLTEKHQQQMIW</sequence>
<keyword evidence="1" id="KW-0808">Transferase</keyword>
<dbReference type="InterPro" id="IPR007215">
    <property type="entry name" value="Sulphur_relay_TusB/DsrH"/>
</dbReference>
<dbReference type="OrthoDB" id="9795117at2"/>
<dbReference type="PANTHER" id="PTHR37526">
    <property type="entry name" value="PROTEIN TUSB"/>
    <property type="match status" value="1"/>
</dbReference>
<dbReference type="SUPFAM" id="SSF75169">
    <property type="entry name" value="DsrEFH-like"/>
    <property type="match status" value="1"/>
</dbReference>
<dbReference type="GO" id="GO:0002143">
    <property type="term" value="P:tRNA wobble position uridine thiolation"/>
    <property type="evidence" value="ECO:0007669"/>
    <property type="project" value="InterPro"/>
</dbReference>
<dbReference type="NCBIfam" id="NF010035">
    <property type="entry name" value="PRK13510.1"/>
    <property type="match status" value="1"/>
</dbReference>
<organism evidence="1 2">
    <name type="scientific">Candidatus Pantoea edessiphila</name>
    <dbReference type="NCBI Taxonomy" id="2044610"/>
    <lineage>
        <taxon>Bacteria</taxon>
        <taxon>Pseudomonadati</taxon>
        <taxon>Pseudomonadota</taxon>
        <taxon>Gammaproteobacteria</taxon>
        <taxon>Enterobacterales</taxon>
        <taxon>Erwiniaceae</taxon>
        <taxon>Pantoea</taxon>
    </lineage>
</organism>